<dbReference type="Gene3D" id="3.40.33.10">
    <property type="entry name" value="CAP"/>
    <property type="match status" value="1"/>
</dbReference>
<dbReference type="Proteomes" id="UP000075920">
    <property type="component" value="Unassembled WGS sequence"/>
</dbReference>
<proteinExistence type="predicted"/>
<dbReference type="EnsemblMetazoa" id="AMIN008170-RA">
    <property type="protein sequence ID" value="AMIN008170-PA"/>
    <property type="gene ID" value="AMIN008170"/>
</dbReference>
<comment type="subcellular location">
    <subcellularLocation>
        <location evidence="1">Secreted</location>
    </subcellularLocation>
</comment>
<name>A0A182WCT3_9DIPT</name>
<evidence type="ECO:0000313" key="4">
    <source>
        <dbReference type="EnsemblMetazoa" id="AMIN008170-PA"/>
    </source>
</evidence>
<reference evidence="5" key="1">
    <citation type="submission" date="2013-03" db="EMBL/GenBank/DDBJ databases">
        <title>The Genome Sequence of Anopheles minimus MINIMUS1.</title>
        <authorList>
            <consortium name="The Broad Institute Genomics Platform"/>
            <person name="Neafsey D.E."/>
            <person name="Walton C."/>
            <person name="Walker B."/>
            <person name="Young S.K."/>
            <person name="Zeng Q."/>
            <person name="Gargeya S."/>
            <person name="Fitzgerald M."/>
            <person name="Haas B."/>
            <person name="Abouelleil A."/>
            <person name="Allen A.W."/>
            <person name="Alvarado L."/>
            <person name="Arachchi H.M."/>
            <person name="Berlin A.M."/>
            <person name="Chapman S.B."/>
            <person name="Gainer-Dewar J."/>
            <person name="Goldberg J."/>
            <person name="Griggs A."/>
            <person name="Gujja S."/>
            <person name="Hansen M."/>
            <person name="Howarth C."/>
            <person name="Imamovic A."/>
            <person name="Ireland A."/>
            <person name="Larimer J."/>
            <person name="McCowan C."/>
            <person name="Murphy C."/>
            <person name="Pearson M."/>
            <person name="Poon T.W."/>
            <person name="Priest M."/>
            <person name="Roberts A."/>
            <person name="Saif S."/>
            <person name="Shea T."/>
            <person name="Sisk P."/>
            <person name="Sykes S."/>
            <person name="Wortman J."/>
            <person name="Nusbaum C."/>
            <person name="Birren B."/>
        </authorList>
    </citation>
    <scope>NUCLEOTIDE SEQUENCE [LARGE SCALE GENOMIC DNA]</scope>
    <source>
        <strain evidence="5">MINIMUS1</strain>
    </source>
</reference>
<dbReference type="VEuPathDB" id="VectorBase:AMIN008170"/>
<reference evidence="4" key="2">
    <citation type="submission" date="2020-05" db="UniProtKB">
        <authorList>
            <consortium name="EnsemblMetazoa"/>
        </authorList>
    </citation>
    <scope>IDENTIFICATION</scope>
    <source>
        <strain evidence="4">MINIMUS1</strain>
    </source>
</reference>
<keyword evidence="5" id="KW-1185">Reference proteome</keyword>
<dbReference type="InterPro" id="IPR035940">
    <property type="entry name" value="CAP_sf"/>
</dbReference>
<accession>A0A182WCT3</accession>
<sequence length="101" mass="11417">MASYTVTMEDYFAATGEDCRAYYFVCNYSFINLKHRATYTSGVKPATMCQSRHSEQYPCLCSVHEPYSTVFDWPDQVINPPPAPLPVSYPRKKGTETVDGS</sequence>
<dbReference type="AlphaFoldDB" id="A0A182WCT3"/>
<feature type="region of interest" description="Disordered" evidence="3">
    <location>
        <begin position="81"/>
        <end position="101"/>
    </location>
</feature>
<protein>
    <submittedName>
        <fullName evidence="4">Uncharacterized protein</fullName>
    </submittedName>
</protein>
<evidence type="ECO:0000256" key="3">
    <source>
        <dbReference type="SAM" id="MobiDB-lite"/>
    </source>
</evidence>
<evidence type="ECO:0000256" key="2">
    <source>
        <dbReference type="ARBA" id="ARBA00022525"/>
    </source>
</evidence>
<keyword evidence="2" id="KW-0964">Secreted</keyword>
<organism evidence="4 5">
    <name type="scientific">Anopheles minimus</name>
    <dbReference type="NCBI Taxonomy" id="112268"/>
    <lineage>
        <taxon>Eukaryota</taxon>
        <taxon>Metazoa</taxon>
        <taxon>Ecdysozoa</taxon>
        <taxon>Arthropoda</taxon>
        <taxon>Hexapoda</taxon>
        <taxon>Insecta</taxon>
        <taxon>Pterygota</taxon>
        <taxon>Neoptera</taxon>
        <taxon>Endopterygota</taxon>
        <taxon>Diptera</taxon>
        <taxon>Nematocera</taxon>
        <taxon>Culicoidea</taxon>
        <taxon>Culicidae</taxon>
        <taxon>Anophelinae</taxon>
        <taxon>Anopheles</taxon>
    </lineage>
</organism>
<evidence type="ECO:0000313" key="5">
    <source>
        <dbReference type="Proteomes" id="UP000075920"/>
    </source>
</evidence>
<evidence type="ECO:0000256" key="1">
    <source>
        <dbReference type="ARBA" id="ARBA00004613"/>
    </source>
</evidence>